<dbReference type="CDD" id="cd01983">
    <property type="entry name" value="SIMIBI"/>
    <property type="match status" value="1"/>
</dbReference>
<dbReference type="InterPro" id="IPR032324">
    <property type="entry name" value="Clp1_N"/>
</dbReference>
<dbReference type="AlphaFoldDB" id="A0A1V9Z768"/>
<feature type="transmembrane region" description="Helical" evidence="11">
    <location>
        <begin position="503"/>
        <end position="523"/>
    </location>
</feature>
<feature type="transmembrane region" description="Helical" evidence="11">
    <location>
        <begin position="475"/>
        <end position="497"/>
    </location>
</feature>
<dbReference type="InterPro" id="IPR010655">
    <property type="entry name" value="Clp1_C"/>
</dbReference>
<dbReference type="Gene3D" id="2.60.120.1030">
    <property type="entry name" value="Clp1, DNA binding domain"/>
    <property type="match status" value="1"/>
</dbReference>
<dbReference type="Pfam" id="PF06807">
    <property type="entry name" value="Clp1"/>
    <property type="match status" value="1"/>
</dbReference>
<feature type="binding site" evidence="10">
    <location>
        <begin position="118"/>
        <end position="123"/>
    </location>
    <ligand>
        <name>ATP</name>
        <dbReference type="ChEBI" id="CHEBI:30616"/>
    </ligand>
</feature>
<dbReference type="InterPro" id="IPR038239">
    <property type="entry name" value="Clp1_N_sf"/>
</dbReference>
<evidence type="ECO:0000313" key="16">
    <source>
        <dbReference type="Proteomes" id="UP000243217"/>
    </source>
</evidence>
<dbReference type="InterPro" id="IPR038238">
    <property type="entry name" value="Clp1_C_sf"/>
</dbReference>
<evidence type="ECO:0000313" key="15">
    <source>
        <dbReference type="EMBL" id="OQR93792.1"/>
    </source>
</evidence>
<evidence type="ECO:0000259" key="14">
    <source>
        <dbReference type="Pfam" id="PF16575"/>
    </source>
</evidence>
<comment type="subcellular location">
    <subcellularLocation>
        <location evidence="2">Membrane</location>
        <topology evidence="2">Multi-pass membrane protein</topology>
    </subcellularLocation>
    <subcellularLocation>
        <location evidence="1 10">Nucleus</location>
    </subcellularLocation>
</comment>
<dbReference type="GO" id="GO:0051731">
    <property type="term" value="F:polynucleotide 5'-hydroxyl-kinase activity"/>
    <property type="evidence" value="ECO:0007669"/>
    <property type="project" value="InterPro"/>
</dbReference>
<dbReference type="Proteomes" id="UP000243217">
    <property type="component" value="Unassembled WGS sequence"/>
</dbReference>
<keyword evidence="6 10" id="KW-0067">ATP-binding</keyword>
<dbReference type="Pfam" id="PF05653">
    <property type="entry name" value="Mg_trans_NIPA"/>
    <property type="match status" value="1"/>
</dbReference>
<evidence type="ECO:0000256" key="9">
    <source>
        <dbReference type="ARBA" id="ARBA00023242"/>
    </source>
</evidence>
<evidence type="ECO:0000259" key="12">
    <source>
        <dbReference type="Pfam" id="PF06807"/>
    </source>
</evidence>
<dbReference type="GO" id="GO:0005524">
    <property type="term" value="F:ATP binding"/>
    <property type="evidence" value="ECO:0007669"/>
    <property type="project" value="UniProtKB-UniRule"/>
</dbReference>
<dbReference type="GO" id="GO:0031124">
    <property type="term" value="P:mRNA 3'-end processing"/>
    <property type="evidence" value="ECO:0007669"/>
    <property type="project" value="UniProtKB-UniRule"/>
</dbReference>
<feature type="transmembrane region" description="Helical" evidence="11">
    <location>
        <begin position="433"/>
        <end position="454"/>
    </location>
</feature>
<evidence type="ECO:0000256" key="3">
    <source>
        <dbReference type="ARBA" id="ARBA00022664"/>
    </source>
</evidence>
<evidence type="ECO:0000256" key="7">
    <source>
        <dbReference type="ARBA" id="ARBA00022989"/>
    </source>
</evidence>
<evidence type="ECO:0000256" key="6">
    <source>
        <dbReference type="ARBA" id="ARBA00022840"/>
    </source>
</evidence>
<dbReference type="PANTHER" id="PTHR12755">
    <property type="entry name" value="CLEAVAGE/POLYADENYLATION FACTOR IA SUBUNIT CLP1P"/>
    <property type="match status" value="1"/>
</dbReference>
<feature type="binding site" evidence="10">
    <location>
        <position position="17"/>
    </location>
    <ligand>
        <name>ATP</name>
        <dbReference type="ChEBI" id="CHEBI:30616"/>
    </ligand>
</feature>
<dbReference type="FunFam" id="2.60.120.1030:FF:000001">
    <property type="entry name" value="Protein CLP1 homolog 5"/>
    <property type="match status" value="1"/>
</dbReference>
<dbReference type="GO" id="GO:0006388">
    <property type="term" value="P:tRNA splicing, via endonucleolytic cleavage and ligation"/>
    <property type="evidence" value="ECO:0007669"/>
    <property type="project" value="TreeGrafter"/>
</dbReference>
<evidence type="ECO:0000256" key="2">
    <source>
        <dbReference type="ARBA" id="ARBA00004141"/>
    </source>
</evidence>
<name>A0A1V9Z768_9STRA</name>
<keyword evidence="7 11" id="KW-1133">Transmembrane helix</keyword>
<dbReference type="InterPro" id="IPR032319">
    <property type="entry name" value="CLP1_P"/>
</dbReference>
<dbReference type="OrthoDB" id="258143at2759"/>
<evidence type="ECO:0000256" key="1">
    <source>
        <dbReference type="ARBA" id="ARBA00004123"/>
    </source>
</evidence>
<feature type="domain" description="Clp1 N-terminal" evidence="13">
    <location>
        <begin position="12"/>
        <end position="101"/>
    </location>
</feature>
<protein>
    <recommendedName>
        <fullName evidence="10">Protein CLP1 homolog</fullName>
    </recommendedName>
</protein>
<dbReference type="EMBL" id="JNBS01002232">
    <property type="protein sequence ID" value="OQR93792.1"/>
    <property type="molecule type" value="Genomic_DNA"/>
</dbReference>
<comment type="similarity">
    <text evidence="10">Belongs to the Clp1 family. Clp1 subfamily.</text>
</comment>
<dbReference type="InterPro" id="IPR045116">
    <property type="entry name" value="Clp1/Grc3"/>
</dbReference>
<dbReference type="GO" id="GO:0016020">
    <property type="term" value="C:membrane"/>
    <property type="evidence" value="ECO:0007669"/>
    <property type="project" value="UniProtKB-SubCell"/>
</dbReference>
<keyword evidence="3 10" id="KW-0507">mRNA processing</keyword>
<keyword evidence="9 10" id="KW-0539">Nucleus</keyword>
<dbReference type="STRING" id="74557.A0A1V9Z768"/>
<comment type="caution">
    <text evidence="15">The sequence shown here is derived from an EMBL/GenBank/DDBJ whole genome shotgun (WGS) entry which is preliminary data.</text>
</comment>
<dbReference type="HAMAP" id="MF_03035">
    <property type="entry name" value="Clp1"/>
    <property type="match status" value="1"/>
</dbReference>
<dbReference type="InterPro" id="IPR028606">
    <property type="entry name" value="Clp1"/>
</dbReference>
<accession>A0A1V9Z768</accession>
<feature type="domain" description="Clp1 P-loop" evidence="14">
    <location>
        <begin position="115"/>
        <end position="302"/>
    </location>
</feature>
<evidence type="ECO:0000259" key="13">
    <source>
        <dbReference type="Pfam" id="PF16573"/>
    </source>
</evidence>
<evidence type="ECO:0000256" key="10">
    <source>
        <dbReference type="HAMAP-Rule" id="MF_03035"/>
    </source>
</evidence>
<feature type="transmembrane region" description="Helical" evidence="11">
    <location>
        <begin position="709"/>
        <end position="732"/>
    </location>
</feature>
<reference evidence="15 16" key="1">
    <citation type="journal article" date="2014" name="Genome Biol. Evol.">
        <title>The secreted proteins of Achlya hypogyna and Thraustotheca clavata identify the ancestral oomycete secretome and reveal gene acquisitions by horizontal gene transfer.</title>
        <authorList>
            <person name="Misner I."/>
            <person name="Blouin N."/>
            <person name="Leonard G."/>
            <person name="Richards T.A."/>
            <person name="Lane C.E."/>
        </authorList>
    </citation>
    <scope>NUCLEOTIDE SEQUENCE [LARGE SCALE GENOMIC DNA]</scope>
    <source>
        <strain evidence="15 16">ATCC 34112</strain>
    </source>
</reference>
<feature type="transmembrane region" description="Helical" evidence="11">
    <location>
        <begin position="532"/>
        <end position="550"/>
    </location>
</feature>
<dbReference type="GO" id="GO:0005849">
    <property type="term" value="C:mRNA cleavage factor complex"/>
    <property type="evidence" value="ECO:0007669"/>
    <property type="project" value="InterPro"/>
</dbReference>
<dbReference type="SUPFAM" id="SSF103481">
    <property type="entry name" value="Multidrug resistance efflux transporter EmrE"/>
    <property type="match status" value="1"/>
</dbReference>
<dbReference type="Gene3D" id="2.40.30.330">
    <property type="entry name" value="Pre-mRNA cleavage complex subunit Clp1, C-terminal domain"/>
    <property type="match status" value="1"/>
</dbReference>
<dbReference type="Pfam" id="PF16573">
    <property type="entry name" value="CLP1_N"/>
    <property type="match status" value="1"/>
</dbReference>
<keyword evidence="5 10" id="KW-0547">Nucleotide-binding</keyword>
<dbReference type="GO" id="GO:0015095">
    <property type="term" value="F:magnesium ion transmembrane transporter activity"/>
    <property type="evidence" value="ECO:0007669"/>
    <property type="project" value="InterPro"/>
</dbReference>
<feature type="transmembrane region" description="Helical" evidence="11">
    <location>
        <begin position="570"/>
        <end position="587"/>
    </location>
</feature>
<dbReference type="InterPro" id="IPR027417">
    <property type="entry name" value="P-loop_NTPase"/>
</dbReference>
<sequence length="749" mass="83273">MNEEAQVDRIILKPNCEYRFEVQGEDEVLIRLSSGTAELFGVELAKDRDYRFRKCQLAIFTWHGCELVVTGKCAVSYTSDETPMASIVNIHTQLDQIRIKAMNTKTAGPRVLITGPTDSGKSTVTQILLNYALRMGRKPTFVDLDVAHGLLSVPGTITATPLETNCMSVEDDFILTAPIAYYFGHASLKDIPELYKYQVTELAKRVDQRLANDAEVNASGIIVNTSGLIDNEGYQAILHCIQALHIDLVIVLGQDRLYSELNSAVGSTLTVIKLPRSDGVVQRSNQLRHQLRMDGFHTYFYGKKIPNAVPTQSLYEYSPHVVELAFEDINIFRVHDLKVSDVMLPVGQVDDVQRLRVLPVDKGPELAHCIAAVIHQSNVKDDDLGMDPQSLLDASAAGFVQIKAVNVQTNRITLLVPCHATSRMPTGLPNYDLATGICVCLIGTTLSNFGLNIQKFSFTIEQHLPEADRRPYTSIWQWWVGLSCVIIGSIGDFAALSFAAQSVIMPVGSFTLVANIFFAHFWLKERLTWNDLHGTIFIVCGAVIVCIFGAHESTNYTLDELVALYRRWDMLFYAIFIFAVILFFYLLNVRSQAMFDQHGGESIEYSFYKKWHPLSYAALSGVVGAQSVMFAKSTGELIKQTLSGHNQFNHILSFVLLIALGIAITTQTHVLAMGLKHFDALYIVPVFTCFFITFSILGGAVYFEEFKSYSLTQGICFPLGVIITIYGISVLAKRDMSQPSSKGYTVLAP</sequence>
<evidence type="ECO:0000256" key="11">
    <source>
        <dbReference type="SAM" id="Phobius"/>
    </source>
</evidence>
<comment type="caution">
    <text evidence="10">Lacks conserved residue(s) required for the propagation of feature annotation.</text>
</comment>
<dbReference type="Gene3D" id="3.40.50.300">
    <property type="entry name" value="P-loop containing nucleotide triphosphate hydrolases"/>
    <property type="match status" value="1"/>
</dbReference>
<keyword evidence="8 11" id="KW-0472">Membrane</keyword>
<gene>
    <name evidence="15" type="ORF">THRCLA_08346</name>
</gene>
<comment type="function">
    <text evidence="10">Required for endonucleolytic cleavage during polyadenylation-dependent pre-mRNA 3'-end formation.</text>
</comment>
<feature type="domain" description="Clp1 C-terminal" evidence="12">
    <location>
        <begin position="318"/>
        <end position="420"/>
    </location>
</feature>
<dbReference type="SUPFAM" id="SSF52540">
    <property type="entry name" value="P-loop containing nucleoside triphosphate hydrolases"/>
    <property type="match status" value="1"/>
</dbReference>
<dbReference type="Gene3D" id="1.10.3730.20">
    <property type="match status" value="1"/>
</dbReference>
<dbReference type="PANTHER" id="PTHR12755:SF6">
    <property type="entry name" value="POLYRIBONUCLEOTIDE 5'-HYDROXYL-KINASE CLP1"/>
    <property type="match status" value="1"/>
</dbReference>
<feature type="transmembrane region" description="Helical" evidence="11">
    <location>
        <begin position="680"/>
        <end position="703"/>
    </location>
</feature>
<evidence type="ECO:0000256" key="4">
    <source>
        <dbReference type="ARBA" id="ARBA00022692"/>
    </source>
</evidence>
<organism evidence="15 16">
    <name type="scientific">Thraustotheca clavata</name>
    <dbReference type="NCBI Taxonomy" id="74557"/>
    <lineage>
        <taxon>Eukaryota</taxon>
        <taxon>Sar</taxon>
        <taxon>Stramenopiles</taxon>
        <taxon>Oomycota</taxon>
        <taxon>Saprolegniomycetes</taxon>
        <taxon>Saprolegniales</taxon>
        <taxon>Achlyaceae</taxon>
        <taxon>Thraustotheca</taxon>
    </lineage>
</organism>
<evidence type="ECO:0000256" key="8">
    <source>
        <dbReference type="ARBA" id="ARBA00023136"/>
    </source>
</evidence>
<dbReference type="InterPro" id="IPR037185">
    <property type="entry name" value="EmrE-like"/>
</dbReference>
<keyword evidence="4 11" id="KW-0812">Transmembrane</keyword>
<evidence type="ECO:0000256" key="5">
    <source>
        <dbReference type="ARBA" id="ARBA00022741"/>
    </source>
</evidence>
<proteinExistence type="inferred from homology"/>
<dbReference type="InterPro" id="IPR008521">
    <property type="entry name" value="Mg_trans_NIPA"/>
</dbReference>
<feature type="transmembrane region" description="Helical" evidence="11">
    <location>
        <begin position="651"/>
        <end position="673"/>
    </location>
</feature>
<keyword evidence="16" id="KW-1185">Reference proteome</keyword>
<dbReference type="Pfam" id="PF16575">
    <property type="entry name" value="CLP1_P"/>
    <property type="match status" value="1"/>
</dbReference>